<sequence length="206" mass="22866">MANDAAVTAIVEDEPIHEIYASLVEGNSYRNFDAVPHPESLRGTAAASSATSDVLVSTSLSSNNPYIYVANQEAAVIPNNFDDCPTPSASQFMSVYRKSCREVQRCRGGKVNSGGKQNTGRHPCSRDNASSSPSVHLRSEKLTGVKNSRSHSPRTKEVHATTTKPERKRQAKREHERHMLTEKRIRMMLRLDISEEDELLLMRLTG</sequence>
<keyword evidence="3" id="KW-1185">Reference proteome</keyword>
<dbReference type="EMBL" id="JALLPB020000283">
    <property type="protein sequence ID" value="KAL3811072.1"/>
    <property type="molecule type" value="Genomic_DNA"/>
</dbReference>
<dbReference type="AlphaFoldDB" id="A0ABD3RFF5"/>
<dbReference type="Proteomes" id="UP001530377">
    <property type="component" value="Unassembled WGS sequence"/>
</dbReference>
<gene>
    <name evidence="2" type="ORF">ACHAXA_009020</name>
</gene>
<organism evidence="2 3">
    <name type="scientific">Cyclostephanos tholiformis</name>
    <dbReference type="NCBI Taxonomy" id="382380"/>
    <lineage>
        <taxon>Eukaryota</taxon>
        <taxon>Sar</taxon>
        <taxon>Stramenopiles</taxon>
        <taxon>Ochrophyta</taxon>
        <taxon>Bacillariophyta</taxon>
        <taxon>Coscinodiscophyceae</taxon>
        <taxon>Thalassiosirophycidae</taxon>
        <taxon>Stephanodiscales</taxon>
        <taxon>Stephanodiscaceae</taxon>
        <taxon>Cyclostephanos</taxon>
    </lineage>
</organism>
<comment type="caution">
    <text evidence="2">The sequence shown here is derived from an EMBL/GenBank/DDBJ whole genome shotgun (WGS) entry which is preliminary data.</text>
</comment>
<feature type="region of interest" description="Disordered" evidence="1">
    <location>
        <begin position="106"/>
        <end position="180"/>
    </location>
</feature>
<proteinExistence type="predicted"/>
<reference evidence="2 3" key="1">
    <citation type="submission" date="2024-10" db="EMBL/GenBank/DDBJ databases">
        <title>Updated reference genomes for cyclostephanoid diatoms.</title>
        <authorList>
            <person name="Roberts W.R."/>
            <person name="Alverson A.J."/>
        </authorList>
    </citation>
    <scope>NUCLEOTIDE SEQUENCE [LARGE SCALE GENOMIC DNA]</scope>
    <source>
        <strain evidence="2 3">AJA228-03</strain>
    </source>
</reference>
<protein>
    <submittedName>
        <fullName evidence="2">Uncharacterized protein</fullName>
    </submittedName>
</protein>
<name>A0ABD3RFF5_9STRA</name>
<evidence type="ECO:0000313" key="3">
    <source>
        <dbReference type="Proteomes" id="UP001530377"/>
    </source>
</evidence>
<accession>A0ABD3RFF5</accession>
<evidence type="ECO:0000313" key="2">
    <source>
        <dbReference type="EMBL" id="KAL3811072.1"/>
    </source>
</evidence>
<evidence type="ECO:0000256" key="1">
    <source>
        <dbReference type="SAM" id="MobiDB-lite"/>
    </source>
</evidence>